<accession>A0ABS1T4R3</accession>
<sequence>MWSRKELKDRAKTVLSRIYWSAFGVSIVMALAGANDGWGGGGGSHSRDSRESFYSNIHNGNYVNWDLLTMVLVGALVIIALRIFIGYCLEVGGRRYFVQSAQYRDNKRCFSFSFDQENYMQIVKTMLLKNIFIFLWSLLLIIPGIIKSYAYSMVPYILADNPNIGVKKAIALSNEMTMGYKFDMFVLDLSFIGWYLLGALAFGIGILFVMPYENATDAELYLILRKNALESNLCISEDLLLSNPITVNNNIW</sequence>
<keyword evidence="1" id="KW-0812">Transmembrane</keyword>
<reference evidence="2 3" key="1">
    <citation type="submission" date="2021-01" db="EMBL/GenBank/DDBJ databases">
        <title>Genome public.</title>
        <authorList>
            <person name="Liu C."/>
            <person name="Sun Q."/>
        </authorList>
    </citation>
    <scope>NUCLEOTIDE SEQUENCE [LARGE SCALE GENOMIC DNA]</scope>
    <source>
        <strain evidence="2 3">YIM B02515</strain>
    </source>
</reference>
<keyword evidence="1" id="KW-0472">Membrane</keyword>
<name>A0ABS1T4R3_9CLOT</name>
<keyword evidence="3" id="KW-1185">Reference proteome</keyword>
<feature type="transmembrane region" description="Helical" evidence="1">
    <location>
        <begin position="67"/>
        <end position="89"/>
    </location>
</feature>
<dbReference type="RefSeq" id="WP_202746957.1">
    <property type="nucleotide sequence ID" value="NZ_JAESWC010000001.1"/>
</dbReference>
<dbReference type="EMBL" id="JAESWC010000001">
    <property type="protein sequence ID" value="MBL4934314.1"/>
    <property type="molecule type" value="Genomic_DNA"/>
</dbReference>
<keyword evidence="1" id="KW-1133">Transmembrane helix</keyword>
<feature type="transmembrane region" description="Helical" evidence="1">
    <location>
        <begin position="127"/>
        <end position="146"/>
    </location>
</feature>
<dbReference type="PANTHER" id="PTHR40076">
    <property type="entry name" value="MEMBRANE PROTEIN-RELATED"/>
    <property type="match status" value="1"/>
</dbReference>
<evidence type="ECO:0000256" key="1">
    <source>
        <dbReference type="SAM" id="Phobius"/>
    </source>
</evidence>
<organism evidence="2 3">
    <name type="scientific">Clostridium rhizosphaerae</name>
    <dbReference type="NCBI Taxonomy" id="2803861"/>
    <lineage>
        <taxon>Bacteria</taxon>
        <taxon>Bacillati</taxon>
        <taxon>Bacillota</taxon>
        <taxon>Clostridia</taxon>
        <taxon>Eubacteriales</taxon>
        <taxon>Clostridiaceae</taxon>
        <taxon>Clostridium</taxon>
    </lineage>
</organism>
<evidence type="ECO:0000313" key="2">
    <source>
        <dbReference type="EMBL" id="MBL4934314.1"/>
    </source>
</evidence>
<gene>
    <name evidence="2" type="ORF">JK636_00930</name>
</gene>
<feature type="transmembrane region" description="Helical" evidence="1">
    <location>
        <begin position="14"/>
        <end position="34"/>
    </location>
</feature>
<dbReference type="InterPro" id="IPR010380">
    <property type="entry name" value="DUF975"/>
</dbReference>
<evidence type="ECO:0000313" key="3">
    <source>
        <dbReference type="Proteomes" id="UP000632377"/>
    </source>
</evidence>
<feature type="transmembrane region" description="Helical" evidence="1">
    <location>
        <begin position="192"/>
        <end position="212"/>
    </location>
</feature>
<proteinExistence type="predicted"/>
<dbReference type="Pfam" id="PF06161">
    <property type="entry name" value="DUF975"/>
    <property type="match status" value="1"/>
</dbReference>
<dbReference type="Proteomes" id="UP000632377">
    <property type="component" value="Unassembled WGS sequence"/>
</dbReference>
<dbReference type="PANTHER" id="PTHR40076:SF1">
    <property type="entry name" value="MEMBRANE PROTEIN"/>
    <property type="match status" value="1"/>
</dbReference>
<protein>
    <submittedName>
        <fullName evidence="2">DUF975 family protein</fullName>
    </submittedName>
</protein>
<comment type="caution">
    <text evidence="2">The sequence shown here is derived from an EMBL/GenBank/DDBJ whole genome shotgun (WGS) entry which is preliminary data.</text>
</comment>